<feature type="transmembrane region" description="Helical" evidence="1">
    <location>
        <begin position="84"/>
        <end position="114"/>
    </location>
</feature>
<sequence>MTSNRWRLAWPWLALLLVALLGAWLRYGVVEPGSMAQQCGAAHAPWWCPWRQRLVLGFLHNVYGIAALIATAPALLWKRPWLAWLAAALGIVALQLYCFESGALAALVGCLRLLRLQADGLPPRRPDRRGQQQVHTQP</sequence>
<keyword evidence="1" id="KW-0812">Transmembrane</keyword>
<accession>A0AAU7QJY0</accession>
<keyword evidence="1" id="KW-1133">Transmembrane helix</keyword>
<gene>
    <name evidence="2" type="ORF">ABNK63_15765</name>
</gene>
<feature type="transmembrane region" description="Helical" evidence="1">
    <location>
        <begin position="57"/>
        <end position="77"/>
    </location>
</feature>
<name>A0AAU7QJY0_9GAMM</name>
<dbReference type="EMBL" id="CP157948">
    <property type="protein sequence ID" value="XBS89830.1"/>
    <property type="molecule type" value="Genomic_DNA"/>
</dbReference>
<keyword evidence="1" id="KW-0472">Membrane</keyword>
<proteinExistence type="predicted"/>
<protein>
    <submittedName>
        <fullName evidence="2">Uncharacterized protein</fullName>
    </submittedName>
</protein>
<evidence type="ECO:0000256" key="1">
    <source>
        <dbReference type="SAM" id="Phobius"/>
    </source>
</evidence>
<dbReference type="RefSeq" id="WP_350016157.1">
    <property type="nucleotide sequence ID" value="NZ_CP157948.1"/>
</dbReference>
<evidence type="ECO:0000313" key="2">
    <source>
        <dbReference type="EMBL" id="XBS89830.1"/>
    </source>
</evidence>
<organism evidence="2">
    <name type="scientific">Rhodanobacter sp. IGA1.0</name>
    <dbReference type="NCBI Taxonomy" id="3158582"/>
    <lineage>
        <taxon>Bacteria</taxon>
        <taxon>Pseudomonadati</taxon>
        <taxon>Pseudomonadota</taxon>
        <taxon>Gammaproteobacteria</taxon>
        <taxon>Lysobacterales</taxon>
        <taxon>Rhodanobacteraceae</taxon>
        <taxon>Rhodanobacter</taxon>
    </lineage>
</organism>
<dbReference type="AlphaFoldDB" id="A0AAU7QJY0"/>
<reference evidence="2" key="1">
    <citation type="submission" date="2024-06" db="EMBL/GenBank/DDBJ databases">
        <authorList>
            <person name="Sun Y."/>
        </authorList>
    </citation>
    <scope>NUCLEOTIDE SEQUENCE</scope>
    <source>
        <strain evidence="2">IGA1.0</strain>
    </source>
</reference>